<evidence type="ECO:0000313" key="2">
    <source>
        <dbReference type="EMBL" id="SEP20472.1"/>
    </source>
</evidence>
<keyword evidence="2" id="KW-0808">Transferase</keyword>
<evidence type="ECO:0000259" key="1">
    <source>
        <dbReference type="Pfam" id="PF22691"/>
    </source>
</evidence>
<dbReference type="AlphaFoldDB" id="A0A1H8VYE5"/>
<evidence type="ECO:0000313" key="3">
    <source>
        <dbReference type="Proteomes" id="UP000198960"/>
    </source>
</evidence>
<dbReference type="Proteomes" id="UP000198960">
    <property type="component" value="Unassembled WGS sequence"/>
</dbReference>
<dbReference type="PANTHER" id="PTHR42870">
    <property type="entry name" value="ACETYL-COA C-ACETYLTRANSFERASE"/>
    <property type="match status" value="1"/>
</dbReference>
<dbReference type="InterPro" id="IPR002155">
    <property type="entry name" value="Thiolase"/>
</dbReference>
<dbReference type="Gene3D" id="3.40.47.10">
    <property type="match status" value="1"/>
</dbReference>
<dbReference type="PANTHER" id="PTHR42870:SF1">
    <property type="entry name" value="NON-SPECIFIC LIPID-TRANSFER PROTEIN-LIKE 2"/>
    <property type="match status" value="1"/>
</dbReference>
<protein>
    <submittedName>
        <fullName evidence="2">Acetyl-CoA acetyltransferase</fullName>
    </submittedName>
</protein>
<proteinExistence type="predicted"/>
<dbReference type="NCBIfam" id="NF005892">
    <property type="entry name" value="PRK07855.1"/>
    <property type="match status" value="1"/>
</dbReference>
<dbReference type="CDD" id="cd00829">
    <property type="entry name" value="SCP-x_thiolase"/>
    <property type="match status" value="1"/>
</dbReference>
<dbReference type="OrthoDB" id="3208853at2"/>
<accession>A0A1H8VYE5</accession>
<dbReference type="RefSeq" id="WP_091947538.1">
    <property type="nucleotide sequence ID" value="NZ_FOEE01000014.1"/>
</dbReference>
<dbReference type="InterPro" id="IPR055140">
    <property type="entry name" value="Thiolase_C_2"/>
</dbReference>
<dbReference type="PIRSF" id="PIRSF000429">
    <property type="entry name" value="Ac-CoA_Ac_transf"/>
    <property type="match status" value="1"/>
</dbReference>
<sequence length="383" mass="40562">MIGSTSIVGVGATEFSKDAGRSETRLAAEAIVAALADAGLTTDDVDGLVSFTVDPVEETELVRSLGIPAVRWSSRIPYGGGGSQGMFQHAAAAVLSGAARTVVVYRACRSRSGKRFGRARVAPEPVSGHSGTTAMQWATPYGVLTPASWMSFESTRYMHETGTTSADFGRAVVQFRAYAATNPAAYFHGRPITLDDHQNSRWIAEPAIRLFDCCQETDGAVAMVVTSTDRAADTPAPVEIAAAGSLGLFEEEVASNHYRPDLSRFDGAAELGESLFRTAGIERADVDVAMIYDAFTPMFFLQLEALGFCGYGEAKDFVADGNLGPTGALPCNTNGGLIGEAYIHGMNLTLEAVRQLRGRSPNQLADPHVALVSAGRTGVVLRR</sequence>
<dbReference type="InterPro" id="IPR016039">
    <property type="entry name" value="Thiolase-like"/>
</dbReference>
<keyword evidence="3" id="KW-1185">Reference proteome</keyword>
<dbReference type="SUPFAM" id="SSF53901">
    <property type="entry name" value="Thiolase-like"/>
    <property type="match status" value="2"/>
</dbReference>
<dbReference type="GO" id="GO:0016747">
    <property type="term" value="F:acyltransferase activity, transferring groups other than amino-acyl groups"/>
    <property type="evidence" value="ECO:0007669"/>
    <property type="project" value="InterPro"/>
</dbReference>
<dbReference type="STRING" id="673521.SAMN05660991_03910"/>
<dbReference type="EMBL" id="FOEE01000014">
    <property type="protein sequence ID" value="SEP20472.1"/>
    <property type="molecule type" value="Genomic_DNA"/>
</dbReference>
<reference evidence="3" key="1">
    <citation type="submission" date="2016-10" db="EMBL/GenBank/DDBJ databases">
        <authorList>
            <person name="Varghese N."/>
            <person name="Submissions S."/>
        </authorList>
    </citation>
    <scope>NUCLEOTIDE SEQUENCE [LARGE SCALE GENOMIC DNA]</scope>
    <source>
        <strain evidence="3">DSM 45413</strain>
    </source>
</reference>
<dbReference type="Pfam" id="PF22691">
    <property type="entry name" value="Thiolase_C_1"/>
    <property type="match status" value="1"/>
</dbReference>
<gene>
    <name evidence="2" type="ORF">SAMN05660991_03910</name>
</gene>
<organism evidence="2 3">
    <name type="scientific">Trujillonella endophytica</name>
    <dbReference type="NCBI Taxonomy" id="673521"/>
    <lineage>
        <taxon>Bacteria</taxon>
        <taxon>Bacillati</taxon>
        <taxon>Actinomycetota</taxon>
        <taxon>Actinomycetes</taxon>
        <taxon>Geodermatophilales</taxon>
        <taxon>Geodermatophilaceae</taxon>
        <taxon>Trujillonella</taxon>
    </lineage>
</organism>
<feature type="domain" description="Thiolase C-terminal" evidence="1">
    <location>
        <begin position="256"/>
        <end position="374"/>
    </location>
</feature>
<name>A0A1H8VYE5_9ACTN</name>